<reference evidence="6 7" key="1">
    <citation type="submission" date="2015-03" db="EMBL/GenBank/DDBJ databases">
        <authorList>
            <person name="Lepp D."/>
            <person name="Hassan Y.I."/>
            <person name="Li X.-Z."/>
            <person name="Zhou T."/>
        </authorList>
    </citation>
    <scope>NUCLEOTIDE SEQUENCE [LARGE SCALE GENOMIC DNA]</scope>
    <source>
        <strain evidence="6 7">E84</strain>
    </source>
</reference>
<dbReference type="OrthoDB" id="667966at2"/>
<dbReference type="AlphaFoldDB" id="A0A0F5QMX1"/>
<sequence length="239" mass="26382">MQPVRNDIHNSDLPILCQSCESRHQGICGALSPEQLTQLARQTRRVHHAAGEELLGDAMPITGYGNVLRGVIKLSKVLEDGRQQVVGLQFAPDLLGRLFAKESRVAAEAASDVDLCMVPKAAMENLVRENPALEHRIMLQTLRELDEARDWMVTLGRKTAAEKVASFLYLIASHIDPAQGEVTTFDLPLSRADIGDFLGLTIETVSRQVSKLKADGVIEIENYRHVSVPDIARLRVRCG</sequence>
<gene>
    <name evidence="6" type="ORF">WH87_00095</name>
</gene>
<evidence type="ECO:0000256" key="2">
    <source>
        <dbReference type="ARBA" id="ARBA00023125"/>
    </source>
</evidence>
<dbReference type="PATRIC" id="fig|1293439.3.peg.22"/>
<dbReference type="SUPFAM" id="SSF51206">
    <property type="entry name" value="cAMP-binding domain-like"/>
    <property type="match status" value="1"/>
</dbReference>
<dbReference type="InterPro" id="IPR014710">
    <property type="entry name" value="RmlC-like_jellyroll"/>
</dbReference>
<comment type="caution">
    <text evidence="6">The sequence shown here is derived from an EMBL/GenBank/DDBJ whole genome shotgun (WGS) entry which is preliminary data.</text>
</comment>
<dbReference type="InterPro" id="IPR050397">
    <property type="entry name" value="Env_Response_Regulators"/>
</dbReference>
<evidence type="ECO:0000259" key="5">
    <source>
        <dbReference type="PROSITE" id="PS51063"/>
    </source>
</evidence>
<keyword evidence="2" id="KW-0238">DNA-binding</keyword>
<dbReference type="CDD" id="cd00038">
    <property type="entry name" value="CAP_ED"/>
    <property type="match status" value="1"/>
</dbReference>
<keyword evidence="7" id="KW-1185">Reference proteome</keyword>
<dbReference type="SUPFAM" id="SSF46785">
    <property type="entry name" value="Winged helix' DNA-binding domain"/>
    <property type="match status" value="1"/>
</dbReference>
<proteinExistence type="predicted"/>
<evidence type="ECO:0000313" key="6">
    <source>
        <dbReference type="EMBL" id="KKC41404.1"/>
    </source>
</evidence>
<dbReference type="Gene3D" id="2.60.120.10">
    <property type="entry name" value="Jelly Rolls"/>
    <property type="match status" value="1"/>
</dbReference>
<dbReference type="RefSeq" id="WP_046137826.1">
    <property type="nucleotide sequence ID" value="NZ_LANJ01000001.1"/>
</dbReference>
<dbReference type="SMART" id="SM00419">
    <property type="entry name" value="HTH_CRP"/>
    <property type="match status" value="1"/>
</dbReference>
<dbReference type="Gene3D" id="1.10.10.10">
    <property type="entry name" value="Winged helix-like DNA-binding domain superfamily/Winged helix DNA-binding domain"/>
    <property type="match status" value="1"/>
</dbReference>
<organism evidence="6 7">
    <name type="scientific">Devosia epidermidihirudinis</name>
    <dbReference type="NCBI Taxonomy" id="1293439"/>
    <lineage>
        <taxon>Bacteria</taxon>
        <taxon>Pseudomonadati</taxon>
        <taxon>Pseudomonadota</taxon>
        <taxon>Alphaproteobacteria</taxon>
        <taxon>Hyphomicrobiales</taxon>
        <taxon>Devosiaceae</taxon>
        <taxon>Devosia</taxon>
    </lineage>
</organism>
<dbReference type="InterPro" id="IPR018490">
    <property type="entry name" value="cNMP-bd_dom_sf"/>
</dbReference>
<dbReference type="PANTHER" id="PTHR24567">
    <property type="entry name" value="CRP FAMILY TRANSCRIPTIONAL REGULATORY PROTEIN"/>
    <property type="match status" value="1"/>
</dbReference>
<dbReference type="PRINTS" id="PR00034">
    <property type="entry name" value="HTHCRP"/>
</dbReference>
<dbReference type="PANTHER" id="PTHR24567:SF75">
    <property type="entry name" value="FUMARATE AND NITRATE REDUCTION REGULATORY PROTEIN"/>
    <property type="match status" value="1"/>
</dbReference>
<dbReference type="SMART" id="SM00100">
    <property type="entry name" value="cNMP"/>
    <property type="match status" value="1"/>
</dbReference>
<dbReference type="InterPro" id="IPR036390">
    <property type="entry name" value="WH_DNA-bd_sf"/>
</dbReference>
<evidence type="ECO:0000256" key="3">
    <source>
        <dbReference type="ARBA" id="ARBA00023163"/>
    </source>
</evidence>
<dbReference type="EMBL" id="LANJ01000001">
    <property type="protein sequence ID" value="KKC41404.1"/>
    <property type="molecule type" value="Genomic_DNA"/>
</dbReference>
<dbReference type="FunFam" id="1.10.10.10:FF:000028">
    <property type="entry name" value="Fumarate/nitrate reduction transcriptional regulator Fnr"/>
    <property type="match status" value="1"/>
</dbReference>
<dbReference type="GO" id="GO:0005829">
    <property type="term" value="C:cytosol"/>
    <property type="evidence" value="ECO:0007669"/>
    <property type="project" value="TreeGrafter"/>
</dbReference>
<dbReference type="Pfam" id="PF00027">
    <property type="entry name" value="cNMP_binding"/>
    <property type="match status" value="1"/>
</dbReference>
<dbReference type="GO" id="GO:0003700">
    <property type="term" value="F:DNA-binding transcription factor activity"/>
    <property type="evidence" value="ECO:0007669"/>
    <property type="project" value="InterPro"/>
</dbReference>
<keyword evidence="1" id="KW-0805">Transcription regulation</keyword>
<name>A0A0F5QMX1_9HYPH</name>
<dbReference type="STRING" id="1293439.WH87_00095"/>
<evidence type="ECO:0000256" key="1">
    <source>
        <dbReference type="ARBA" id="ARBA00023015"/>
    </source>
</evidence>
<dbReference type="GO" id="GO:0003677">
    <property type="term" value="F:DNA binding"/>
    <property type="evidence" value="ECO:0007669"/>
    <property type="project" value="UniProtKB-KW"/>
</dbReference>
<dbReference type="Pfam" id="PF13545">
    <property type="entry name" value="HTH_Crp_2"/>
    <property type="match status" value="1"/>
</dbReference>
<dbReference type="PROSITE" id="PS00042">
    <property type="entry name" value="HTH_CRP_1"/>
    <property type="match status" value="1"/>
</dbReference>
<dbReference type="InterPro" id="IPR036388">
    <property type="entry name" value="WH-like_DNA-bd_sf"/>
</dbReference>
<keyword evidence="3" id="KW-0804">Transcription</keyword>
<dbReference type="PROSITE" id="PS51063">
    <property type="entry name" value="HTH_CRP_2"/>
    <property type="match status" value="1"/>
</dbReference>
<dbReference type="CDD" id="cd00092">
    <property type="entry name" value="HTH_CRP"/>
    <property type="match status" value="1"/>
</dbReference>
<dbReference type="Proteomes" id="UP000033411">
    <property type="component" value="Unassembled WGS sequence"/>
</dbReference>
<dbReference type="InterPro" id="IPR012318">
    <property type="entry name" value="HTH_CRP"/>
</dbReference>
<protein>
    <submittedName>
        <fullName evidence="6">Transcriptional regulator</fullName>
    </submittedName>
</protein>
<evidence type="ECO:0000313" key="7">
    <source>
        <dbReference type="Proteomes" id="UP000033411"/>
    </source>
</evidence>
<dbReference type="InterPro" id="IPR018335">
    <property type="entry name" value="Tscrpt_reg_HTH_Crp-type_CS"/>
</dbReference>
<dbReference type="InterPro" id="IPR000595">
    <property type="entry name" value="cNMP-bd_dom"/>
</dbReference>
<feature type="domain" description="HTH crp-type" evidence="5">
    <location>
        <begin position="158"/>
        <end position="232"/>
    </location>
</feature>
<accession>A0A0F5QMX1</accession>
<keyword evidence="4" id="KW-0535">Nitrogen fixation</keyword>
<evidence type="ECO:0000256" key="4">
    <source>
        <dbReference type="ARBA" id="ARBA00023231"/>
    </source>
</evidence>